<reference evidence="1" key="1">
    <citation type="submission" date="2019-11" db="EMBL/GenBank/DDBJ databases">
        <title>Nori genome reveals adaptations in red seaweeds to the harsh intertidal environment.</title>
        <authorList>
            <person name="Wang D."/>
            <person name="Mao Y."/>
        </authorList>
    </citation>
    <scope>NUCLEOTIDE SEQUENCE</scope>
    <source>
        <tissue evidence="1">Gametophyte</tissue>
    </source>
</reference>
<accession>A0ACC3BKE0</accession>
<comment type="caution">
    <text evidence="1">The sequence shown here is derived from an EMBL/GenBank/DDBJ whole genome shotgun (WGS) entry which is preliminary data.</text>
</comment>
<evidence type="ECO:0000313" key="2">
    <source>
        <dbReference type="Proteomes" id="UP000798662"/>
    </source>
</evidence>
<sequence length="855" mass="89343">MQPAGDPLCPSHGRGAPVPAFSRHRAWPRRLATVATALPLAVMASVVGVIMVSVGASPRAVAGASPSIDSCSVTAADMAALRGGVRSSFWHAYGAYTAHGLPSDDLLPLSCAGTNASFGGMALTLIDTMDTLAVLGEWRAFVSAARYVQALVSWDAVNATVSVFEVNIRAMGGLLSAHQLLTEAAADAGWVPAEWYPDYDGGLLRLAAGLGDRLVVAFDTPTGVPYGSLHLRRGVAPGETTEASVAGGGTYVLELGTLSRLTGDGRYGRAAVRSALAIFGSRAWTGLVGNHLDTKTGDWTASGSSVGALSDSYVEYLLKGYILTSHPPLLNAFRVTYRAIRKHIARPPALLEALMYTGAPTSLVQSSLAAFFPGLQILAGDALPALVSLRAIAAVFRKGGCLPEGFHIPSQRPAGWAANWPLRPEAAESAFLAHWASGGAATEWVTWGRELLGVLDRTARVPCGYARIADCRTGALEDGMDSFLLSETFKYLYLLFDEGHWLRRGTFVFTTEAHPLWIPPVWSSEGNAHWPDSRVAEGGSTAPPHPSPAADTTAEPTDAKVPLRATAATTAAATAAVTAAATAAAAAAEETGAAEPSVRPKRERRQQRVADPQSQTPPPERAMGAPPPVILRPLPPPTCERPSPLTPTPPPDVYGAPPPPLTLFPRKCGLPPRLRASALSGCGFGTPGVDALPVPASALAVPPLPVDVLSALRALGRPLSVGEVVTTRAGARWRLVYASMADGGHVAVDRLDDDEAVGDFPVPAPPLRRAYEREKGAGGGRSQTARRRPRNRAEGWGEEHRRSRRKPPSVAAAGAETEGGGEGDGVPCSARSGGCACPRTDPWRRALGIPGGTAV</sequence>
<dbReference type="EMBL" id="CM020618">
    <property type="protein sequence ID" value="KAK1858400.1"/>
    <property type="molecule type" value="Genomic_DNA"/>
</dbReference>
<proteinExistence type="predicted"/>
<name>A0ACC3BKE0_PYRYE</name>
<organism evidence="1 2">
    <name type="scientific">Pyropia yezoensis</name>
    <name type="common">Susabi-nori</name>
    <name type="synonym">Porphyra yezoensis</name>
    <dbReference type="NCBI Taxonomy" id="2788"/>
    <lineage>
        <taxon>Eukaryota</taxon>
        <taxon>Rhodophyta</taxon>
        <taxon>Bangiophyceae</taxon>
        <taxon>Bangiales</taxon>
        <taxon>Bangiaceae</taxon>
        <taxon>Pyropia</taxon>
    </lineage>
</organism>
<evidence type="ECO:0000313" key="1">
    <source>
        <dbReference type="EMBL" id="KAK1858400.1"/>
    </source>
</evidence>
<keyword evidence="2" id="KW-1185">Reference proteome</keyword>
<dbReference type="Proteomes" id="UP000798662">
    <property type="component" value="Chromosome 1"/>
</dbReference>
<protein>
    <submittedName>
        <fullName evidence="1">Uncharacterized protein</fullName>
    </submittedName>
</protein>
<gene>
    <name evidence="1" type="ORF">I4F81_001005</name>
</gene>